<name>A0ABD2Q6F3_9PLAT</name>
<evidence type="ECO:0008006" key="3">
    <source>
        <dbReference type="Google" id="ProtNLM"/>
    </source>
</evidence>
<sequence length="385" mass="44425">MRLVSVTFFKSEEEARASWKNLAKSSQGKTRREKKSKWANHLRFICSCKYMVQIYQRPLGEWVVSANKGEHSCKNKIPSPAKRPIVIRRIPLHLTSLPLAKNNKIPSTAKRPIVVRRIPLDLTSLPLAKNNIAKTPVVVSSLPAIGNINGPVNSQEEGRNTRDVAVDTRDLLVPISEITFDPLSKFAFKHTFKTLAEFRSWLFTFEKLHNFKYTTRRSSNNHGKIMVRASCSRKDCPSRFEVRCGYVIYSPHNHGPELLTTALLRNKLRAAFSDAINPNQIFMKFLYETKLNSLEQLTSDLIPKSKFVKKIYSSFKQKPSREIKKLKRRSYRTSNRKEHYTFKDKYASFAEENPFPFNNTSQPTELKNEARNKKPTKAFAFDLDI</sequence>
<dbReference type="EMBL" id="JBJKFK010000842">
    <property type="protein sequence ID" value="KAL3315033.1"/>
    <property type="molecule type" value="Genomic_DNA"/>
</dbReference>
<evidence type="ECO:0000313" key="2">
    <source>
        <dbReference type="Proteomes" id="UP001626550"/>
    </source>
</evidence>
<organism evidence="1 2">
    <name type="scientific">Cichlidogyrus casuarinus</name>
    <dbReference type="NCBI Taxonomy" id="1844966"/>
    <lineage>
        <taxon>Eukaryota</taxon>
        <taxon>Metazoa</taxon>
        <taxon>Spiralia</taxon>
        <taxon>Lophotrochozoa</taxon>
        <taxon>Platyhelminthes</taxon>
        <taxon>Monogenea</taxon>
        <taxon>Monopisthocotylea</taxon>
        <taxon>Dactylogyridea</taxon>
        <taxon>Ancyrocephalidae</taxon>
        <taxon>Cichlidogyrus</taxon>
    </lineage>
</organism>
<protein>
    <recommendedName>
        <fullName evidence="3">Transposase</fullName>
    </recommendedName>
</protein>
<gene>
    <name evidence="1" type="ORF">Ciccas_006333</name>
</gene>
<dbReference type="AlphaFoldDB" id="A0ABD2Q6F3"/>
<proteinExistence type="predicted"/>
<keyword evidence="2" id="KW-1185">Reference proteome</keyword>
<reference evidence="1 2" key="1">
    <citation type="submission" date="2024-11" db="EMBL/GenBank/DDBJ databases">
        <title>Adaptive evolution of stress response genes in parasites aligns with host niche diversity.</title>
        <authorList>
            <person name="Hahn C."/>
            <person name="Resl P."/>
        </authorList>
    </citation>
    <scope>NUCLEOTIDE SEQUENCE [LARGE SCALE GENOMIC DNA]</scope>
    <source>
        <strain evidence="1">EGGRZ-B1_66</strain>
        <tissue evidence="1">Body</tissue>
    </source>
</reference>
<comment type="caution">
    <text evidence="1">The sequence shown here is derived from an EMBL/GenBank/DDBJ whole genome shotgun (WGS) entry which is preliminary data.</text>
</comment>
<evidence type="ECO:0000313" key="1">
    <source>
        <dbReference type="EMBL" id="KAL3315033.1"/>
    </source>
</evidence>
<dbReference type="Proteomes" id="UP001626550">
    <property type="component" value="Unassembled WGS sequence"/>
</dbReference>
<accession>A0ABD2Q6F3</accession>